<name>A0AAN7C1K0_9PEZI</name>
<dbReference type="EMBL" id="MU860520">
    <property type="protein sequence ID" value="KAK4233579.1"/>
    <property type="molecule type" value="Genomic_DNA"/>
</dbReference>
<reference evidence="1" key="1">
    <citation type="journal article" date="2023" name="Mol. Phylogenet. Evol.">
        <title>Genome-scale phylogeny and comparative genomics of the fungal order Sordariales.</title>
        <authorList>
            <person name="Hensen N."/>
            <person name="Bonometti L."/>
            <person name="Westerberg I."/>
            <person name="Brannstrom I.O."/>
            <person name="Guillou S."/>
            <person name="Cros-Aarteil S."/>
            <person name="Calhoun S."/>
            <person name="Haridas S."/>
            <person name="Kuo A."/>
            <person name="Mondo S."/>
            <person name="Pangilinan J."/>
            <person name="Riley R."/>
            <person name="LaButti K."/>
            <person name="Andreopoulos B."/>
            <person name="Lipzen A."/>
            <person name="Chen C."/>
            <person name="Yan M."/>
            <person name="Daum C."/>
            <person name="Ng V."/>
            <person name="Clum A."/>
            <person name="Steindorff A."/>
            <person name="Ohm R.A."/>
            <person name="Martin F."/>
            <person name="Silar P."/>
            <person name="Natvig D.O."/>
            <person name="Lalanne C."/>
            <person name="Gautier V."/>
            <person name="Ament-Velasquez S.L."/>
            <person name="Kruys A."/>
            <person name="Hutchinson M.I."/>
            <person name="Powell A.J."/>
            <person name="Barry K."/>
            <person name="Miller A.N."/>
            <person name="Grigoriev I.V."/>
            <person name="Debuchy R."/>
            <person name="Gladieux P."/>
            <person name="Hiltunen Thoren M."/>
            <person name="Johannesson H."/>
        </authorList>
    </citation>
    <scope>NUCLEOTIDE SEQUENCE</scope>
    <source>
        <strain evidence="1">CBS 532.94</strain>
    </source>
</reference>
<proteinExistence type="predicted"/>
<accession>A0AAN7C1K0</accession>
<evidence type="ECO:0000313" key="2">
    <source>
        <dbReference type="Proteomes" id="UP001303760"/>
    </source>
</evidence>
<comment type="caution">
    <text evidence="1">The sequence shown here is derived from an EMBL/GenBank/DDBJ whole genome shotgun (WGS) entry which is preliminary data.</text>
</comment>
<organism evidence="1 2">
    <name type="scientific">Achaetomium macrosporum</name>
    <dbReference type="NCBI Taxonomy" id="79813"/>
    <lineage>
        <taxon>Eukaryota</taxon>
        <taxon>Fungi</taxon>
        <taxon>Dikarya</taxon>
        <taxon>Ascomycota</taxon>
        <taxon>Pezizomycotina</taxon>
        <taxon>Sordariomycetes</taxon>
        <taxon>Sordariomycetidae</taxon>
        <taxon>Sordariales</taxon>
        <taxon>Chaetomiaceae</taxon>
        <taxon>Achaetomium</taxon>
    </lineage>
</organism>
<protein>
    <submittedName>
        <fullName evidence="1">Uncharacterized protein</fullName>
    </submittedName>
</protein>
<gene>
    <name evidence="1" type="ORF">C8A03DRAFT_38695</name>
</gene>
<evidence type="ECO:0000313" key="1">
    <source>
        <dbReference type="EMBL" id="KAK4233579.1"/>
    </source>
</evidence>
<keyword evidence="2" id="KW-1185">Reference proteome</keyword>
<reference evidence="1" key="2">
    <citation type="submission" date="2023-05" db="EMBL/GenBank/DDBJ databases">
        <authorList>
            <consortium name="Lawrence Berkeley National Laboratory"/>
            <person name="Steindorff A."/>
            <person name="Hensen N."/>
            <person name="Bonometti L."/>
            <person name="Westerberg I."/>
            <person name="Brannstrom I.O."/>
            <person name="Guillou S."/>
            <person name="Cros-Aarteil S."/>
            <person name="Calhoun S."/>
            <person name="Haridas S."/>
            <person name="Kuo A."/>
            <person name="Mondo S."/>
            <person name="Pangilinan J."/>
            <person name="Riley R."/>
            <person name="Labutti K."/>
            <person name="Andreopoulos B."/>
            <person name="Lipzen A."/>
            <person name="Chen C."/>
            <person name="Yanf M."/>
            <person name="Daum C."/>
            <person name="Ng V."/>
            <person name="Clum A."/>
            <person name="Ohm R."/>
            <person name="Martin F."/>
            <person name="Silar P."/>
            <person name="Natvig D."/>
            <person name="Lalanne C."/>
            <person name="Gautier V."/>
            <person name="Ament-Velasquez S.L."/>
            <person name="Kruys A."/>
            <person name="Hutchinson M.I."/>
            <person name="Powell A.J."/>
            <person name="Barry K."/>
            <person name="Miller A.N."/>
            <person name="Grigoriev I.V."/>
            <person name="Debuchy R."/>
            <person name="Gladieux P."/>
            <person name="Thoren M.H."/>
            <person name="Johannesson H."/>
        </authorList>
    </citation>
    <scope>NUCLEOTIDE SEQUENCE</scope>
    <source>
        <strain evidence="1">CBS 532.94</strain>
    </source>
</reference>
<dbReference type="AlphaFoldDB" id="A0AAN7C1K0"/>
<dbReference type="Proteomes" id="UP001303760">
    <property type="component" value="Unassembled WGS sequence"/>
</dbReference>
<sequence length="241" mass="27601">MLEGILFDAHAAYLSEQDSFQQTRTVTGLREFLKDYQQRHSTTTESALAAQLSLEDVVGVIRFHRSIIELLTERYAAWALDGLYSSPLVTQRKSSFSCSFTDQDMWSSLPAAVRAVLTHRAGITGPTERRRIQRGMHRFEIFCNVVGSKGQGRSSPHYIGEPPSSGWEEDYVEQLYVLALFPAWQAEEMLCIYEFMKDVYRGVFAQGAWDSDEARNPEARHFRWPLPNINPGFLYYGGEWI</sequence>